<evidence type="ECO:0000259" key="1">
    <source>
        <dbReference type="Pfam" id="PF08818"/>
    </source>
</evidence>
<dbReference type="Gene3D" id="3.90.1150.200">
    <property type="match status" value="1"/>
</dbReference>
<dbReference type="InterPro" id="IPR014922">
    <property type="entry name" value="YdhG-like"/>
</dbReference>
<dbReference type="EMBL" id="CAFBMR010000026">
    <property type="protein sequence ID" value="CAB4911850.1"/>
    <property type="molecule type" value="Genomic_DNA"/>
</dbReference>
<organism evidence="2">
    <name type="scientific">freshwater metagenome</name>
    <dbReference type="NCBI Taxonomy" id="449393"/>
    <lineage>
        <taxon>unclassified sequences</taxon>
        <taxon>metagenomes</taxon>
        <taxon>ecological metagenomes</taxon>
    </lineage>
</organism>
<protein>
    <submittedName>
        <fullName evidence="2">Unannotated protein</fullName>
    </submittedName>
</protein>
<sequence>MSTSDFRAVLESAPEPQRTTLLVVVERVLAALPKGVNVQKCISYGIPTIKITGVSVAAVAANKDFCSYYPCSGGVLSTLAADLAGFSQTKSALHFPHDTPLPAALVKKLVKTRLAEISARGR</sequence>
<evidence type="ECO:0000313" key="2">
    <source>
        <dbReference type="EMBL" id="CAB4911850.1"/>
    </source>
</evidence>
<reference evidence="2" key="1">
    <citation type="submission" date="2020-05" db="EMBL/GenBank/DDBJ databases">
        <authorList>
            <person name="Chiriac C."/>
            <person name="Salcher M."/>
            <person name="Ghai R."/>
            <person name="Kavagutti S V."/>
        </authorList>
    </citation>
    <scope>NUCLEOTIDE SEQUENCE</scope>
</reference>
<proteinExistence type="predicted"/>
<gene>
    <name evidence="2" type="ORF">UFOPK3610_00857</name>
</gene>
<dbReference type="SUPFAM" id="SSF159888">
    <property type="entry name" value="YdhG-like"/>
    <property type="match status" value="1"/>
</dbReference>
<dbReference type="Pfam" id="PF08818">
    <property type="entry name" value="DUF1801"/>
    <property type="match status" value="1"/>
</dbReference>
<dbReference type="AlphaFoldDB" id="A0A6J7H668"/>
<name>A0A6J7H668_9ZZZZ</name>
<accession>A0A6J7H668</accession>
<feature type="domain" description="YdhG-like" evidence="1">
    <location>
        <begin position="18"/>
        <end position="113"/>
    </location>
</feature>